<keyword evidence="2" id="KW-0812">Transmembrane</keyword>
<keyword evidence="2" id="KW-0472">Membrane</keyword>
<feature type="transmembrane region" description="Helical" evidence="2">
    <location>
        <begin position="34"/>
        <end position="56"/>
    </location>
</feature>
<feature type="transmembrane region" description="Helical" evidence="2">
    <location>
        <begin position="87"/>
        <end position="107"/>
    </location>
</feature>
<dbReference type="InterPro" id="IPR018770">
    <property type="entry name" value="ChloroindolylP_hydrolase"/>
</dbReference>
<proteinExistence type="predicted"/>
<feature type="transmembrane region" description="Helical" evidence="2">
    <location>
        <begin position="62"/>
        <end position="80"/>
    </location>
</feature>
<sequence>MGAFIIKALIQFYQFAKQSTSFLEIFSPQINKPVGIVLLMLVAALFTQGLFLPPYTASLCRGALPVIVGTYFLSSIFYFIRKQSERSWIWLFYYLGLFFIITLSMVATLEDPTYHHYWNNLAHMFSMTYAISGAVIVCSTIVGALALISKRGQHPAPSFSIAHYKQKPKRNLMAHYQEAGLSKHEIESFRQQMAISRDHINRIDHNFQLTAKMRAIEIRHNVVKVSQNYFKDIVEEPQRQLAASNFLLTLLPQLDDLLEKYNEINAHVAKNKQTYLILEKSAQTIDQISQEIVEDYIAFHEEAYQELEDGLKLADRTLKRGDQSNSEEETTWTKTTPASSLMSDYFDDDPFDAIDAQINQEDSKGE</sequence>
<accession>A0ABS0LNC2</accession>
<dbReference type="Proteomes" id="UP000721415">
    <property type="component" value="Unassembled WGS sequence"/>
</dbReference>
<organism evidence="3 4">
    <name type="scientific">Facklamia lactis</name>
    <dbReference type="NCBI Taxonomy" id="2749967"/>
    <lineage>
        <taxon>Bacteria</taxon>
        <taxon>Bacillati</taxon>
        <taxon>Bacillota</taxon>
        <taxon>Bacilli</taxon>
        <taxon>Lactobacillales</taxon>
        <taxon>Aerococcaceae</taxon>
        <taxon>Facklamia</taxon>
    </lineage>
</organism>
<feature type="region of interest" description="Disordered" evidence="1">
    <location>
        <begin position="319"/>
        <end position="344"/>
    </location>
</feature>
<reference evidence="3 4" key="1">
    <citation type="submission" date="2020-07" db="EMBL/GenBank/DDBJ databases">
        <title>Facklamia lactis sp. nov., isolated from raw milk.</title>
        <authorList>
            <person name="Doll E.V."/>
            <person name="Huptas C."/>
            <person name="Staib L."/>
            <person name="Wenning M."/>
            <person name="Scherer S."/>
        </authorList>
    </citation>
    <scope>NUCLEOTIDE SEQUENCE [LARGE SCALE GENOMIC DNA]</scope>
    <source>
        <strain evidence="3 4">DSM 111018</strain>
    </source>
</reference>
<feature type="compositionally biased region" description="Polar residues" evidence="1">
    <location>
        <begin position="332"/>
        <end position="342"/>
    </location>
</feature>
<keyword evidence="2" id="KW-1133">Transmembrane helix</keyword>
<gene>
    <name evidence="3" type="ORF">HZY91_02030</name>
</gene>
<dbReference type="EMBL" id="JACBXQ010000001">
    <property type="protein sequence ID" value="MBG9985668.1"/>
    <property type="molecule type" value="Genomic_DNA"/>
</dbReference>
<feature type="transmembrane region" description="Helical" evidence="2">
    <location>
        <begin position="127"/>
        <end position="148"/>
    </location>
</feature>
<evidence type="ECO:0000256" key="1">
    <source>
        <dbReference type="SAM" id="MobiDB-lite"/>
    </source>
</evidence>
<keyword evidence="4" id="KW-1185">Reference proteome</keyword>
<evidence type="ECO:0000313" key="3">
    <source>
        <dbReference type="EMBL" id="MBG9985668.1"/>
    </source>
</evidence>
<evidence type="ECO:0000256" key="2">
    <source>
        <dbReference type="SAM" id="Phobius"/>
    </source>
</evidence>
<evidence type="ECO:0000313" key="4">
    <source>
        <dbReference type="Proteomes" id="UP000721415"/>
    </source>
</evidence>
<dbReference type="Pfam" id="PF10112">
    <property type="entry name" value="Halogen_Hydrol"/>
    <property type="match status" value="1"/>
</dbReference>
<protein>
    <submittedName>
        <fullName evidence="3">5-bromo-4-chloroindolyl phosphate hydrolysis family protein</fullName>
    </submittedName>
</protein>
<comment type="caution">
    <text evidence="3">The sequence shown here is derived from an EMBL/GenBank/DDBJ whole genome shotgun (WGS) entry which is preliminary data.</text>
</comment>
<name>A0ABS0LNC2_9LACT</name>